<proteinExistence type="predicted"/>
<dbReference type="Proteomes" id="UP000814128">
    <property type="component" value="Unassembled WGS sequence"/>
</dbReference>
<name>A0ACB8QYU5_9AGAM</name>
<evidence type="ECO:0000313" key="2">
    <source>
        <dbReference type="Proteomes" id="UP000814128"/>
    </source>
</evidence>
<keyword evidence="2" id="KW-1185">Reference proteome</keyword>
<sequence length="310" mass="34631">MYSYQEYIPRPPVVYVRREEEVNEVLEDLSGPLGFDLEWKVINKNGHRVGCPAALVQISDGSIILLIQVTAMERIPSIPKLGVNIRNDALKLYRDYGIVARNIVELGALGCAVDPRFASIYDRSIVALAKVVAFYLHRSLDKGPVRTSDWERELTKDQIVYAANDAHCAVMVYRRIMAIARASKVKLHPSTFTSDLAQELESSSTEIHKSLYVTSTARLPASSAKRQHFRAYSLWRAGHGLLDICIKMRNAKNPLHDATVITYIVSALAEDPSLPFCMKKLQSLVKGEATSWHSHKDVILAMGQVGRGND</sequence>
<gene>
    <name evidence="1" type="ORF">K488DRAFT_39788</name>
</gene>
<dbReference type="EMBL" id="MU273466">
    <property type="protein sequence ID" value="KAI0037019.1"/>
    <property type="molecule type" value="Genomic_DNA"/>
</dbReference>
<reference evidence="1" key="2">
    <citation type="journal article" date="2022" name="New Phytol.">
        <title>Evolutionary transition to the ectomycorrhizal habit in the genomes of a hyperdiverse lineage of mushroom-forming fungi.</title>
        <authorList>
            <person name="Looney B."/>
            <person name="Miyauchi S."/>
            <person name="Morin E."/>
            <person name="Drula E."/>
            <person name="Courty P.E."/>
            <person name="Kohler A."/>
            <person name="Kuo A."/>
            <person name="LaButti K."/>
            <person name="Pangilinan J."/>
            <person name="Lipzen A."/>
            <person name="Riley R."/>
            <person name="Andreopoulos W."/>
            <person name="He G."/>
            <person name="Johnson J."/>
            <person name="Nolan M."/>
            <person name="Tritt A."/>
            <person name="Barry K.W."/>
            <person name="Grigoriev I.V."/>
            <person name="Nagy L.G."/>
            <person name="Hibbett D."/>
            <person name="Henrissat B."/>
            <person name="Matheny P.B."/>
            <person name="Labbe J."/>
            <person name="Martin F.M."/>
        </authorList>
    </citation>
    <scope>NUCLEOTIDE SEQUENCE</scope>
    <source>
        <strain evidence="1">EC-137</strain>
    </source>
</reference>
<reference evidence="1" key="1">
    <citation type="submission" date="2021-02" db="EMBL/GenBank/DDBJ databases">
        <authorList>
            <consortium name="DOE Joint Genome Institute"/>
            <person name="Ahrendt S."/>
            <person name="Looney B.P."/>
            <person name="Miyauchi S."/>
            <person name="Morin E."/>
            <person name="Drula E."/>
            <person name="Courty P.E."/>
            <person name="Chicoki N."/>
            <person name="Fauchery L."/>
            <person name="Kohler A."/>
            <person name="Kuo A."/>
            <person name="Labutti K."/>
            <person name="Pangilinan J."/>
            <person name="Lipzen A."/>
            <person name="Riley R."/>
            <person name="Andreopoulos W."/>
            <person name="He G."/>
            <person name="Johnson J."/>
            <person name="Barry K.W."/>
            <person name="Grigoriev I.V."/>
            <person name="Nagy L."/>
            <person name="Hibbett D."/>
            <person name="Henrissat B."/>
            <person name="Matheny P.B."/>
            <person name="Labbe J."/>
            <person name="Martin F."/>
        </authorList>
    </citation>
    <scope>NUCLEOTIDE SEQUENCE</scope>
    <source>
        <strain evidence="1">EC-137</strain>
    </source>
</reference>
<evidence type="ECO:0000313" key="1">
    <source>
        <dbReference type="EMBL" id="KAI0037019.1"/>
    </source>
</evidence>
<organism evidence="1 2">
    <name type="scientific">Vararia minispora EC-137</name>
    <dbReference type="NCBI Taxonomy" id="1314806"/>
    <lineage>
        <taxon>Eukaryota</taxon>
        <taxon>Fungi</taxon>
        <taxon>Dikarya</taxon>
        <taxon>Basidiomycota</taxon>
        <taxon>Agaricomycotina</taxon>
        <taxon>Agaricomycetes</taxon>
        <taxon>Russulales</taxon>
        <taxon>Lachnocladiaceae</taxon>
        <taxon>Vararia</taxon>
    </lineage>
</organism>
<protein>
    <submittedName>
        <fullName evidence="1">Ribonuclease H-like domain-containing protein</fullName>
    </submittedName>
</protein>
<comment type="caution">
    <text evidence="1">The sequence shown here is derived from an EMBL/GenBank/DDBJ whole genome shotgun (WGS) entry which is preliminary data.</text>
</comment>
<accession>A0ACB8QYU5</accession>